<evidence type="ECO:0000256" key="3">
    <source>
        <dbReference type="ARBA" id="ARBA00022741"/>
    </source>
</evidence>
<dbReference type="GO" id="GO:0005634">
    <property type="term" value="C:nucleus"/>
    <property type="evidence" value="ECO:0007669"/>
    <property type="project" value="UniProtKB-SubCell"/>
</dbReference>
<protein>
    <recommendedName>
        <fullName evidence="8">Macro domain-containing protein</fullName>
    </recommendedName>
</protein>
<accession>A0ABD1MM70</accession>
<keyword evidence="3" id="KW-0547">Nucleotide-binding</keyword>
<keyword evidence="7" id="KW-1185">Reference proteome</keyword>
<comment type="similarity">
    <text evidence="2">Belongs to the SNF2/RAD54 helicase family.</text>
</comment>
<dbReference type="PANTHER" id="PTHR47157">
    <property type="entry name" value="CHROMODOMAIN-HELICASE-DNA-BINDING PROTEIN 1-LIKE"/>
    <property type="match status" value="1"/>
</dbReference>
<comment type="caution">
    <text evidence="6">The sequence shown here is derived from an EMBL/GenBank/DDBJ whole genome shotgun (WGS) entry which is preliminary data.</text>
</comment>
<dbReference type="Proteomes" id="UP001603857">
    <property type="component" value="Unassembled WGS sequence"/>
</dbReference>
<comment type="subcellular location">
    <subcellularLocation>
        <location evidence="1">Nucleus</location>
    </subcellularLocation>
</comment>
<keyword evidence="5" id="KW-0539">Nucleus</keyword>
<dbReference type="AlphaFoldDB" id="A0ABD1MM70"/>
<evidence type="ECO:0008006" key="8">
    <source>
        <dbReference type="Google" id="ProtNLM"/>
    </source>
</evidence>
<dbReference type="InterPro" id="IPR031053">
    <property type="entry name" value="ALC1"/>
</dbReference>
<keyword evidence="4" id="KW-0067">ATP-binding</keyword>
<evidence type="ECO:0000313" key="7">
    <source>
        <dbReference type="Proteomes" id="UP001603857"/>
    </source>
</evidence>
<dbReference type="GO" id="GO:0005524">
    <property type="term" value="F:ATP binding"/>
    <property type="evidence" value="ECO:0007669"/>
    <property type="project" value="UniProtKB-KW"/>
</dbReference>
<sequence>MTRRSLLVPDLSSIFGFALPSLACVDTSGHWGRGGMFDALSKLSMSIGDAYERASEHGDLHLGDLHLIRLDDGCDEHNVNGNAASKMVALAVVQSYNPRRKIPRSGISLLHLESCLSKASFSAAQNFASIHMPRIGYQDGSDRSEWYTIERLLKKYASIYNINIYVKNDQHNSKQWATITQNCQNHEGHLDGPVAEHH</sequence>
<gene>
    <name evidence="6" type="ORF">Fmac_011338</name>
</gene>
<proteinExistence type="inferred from homology"/>
<evidence type="ECO:0000256" key="4">
    <source>
        <dbReference type="ARBA" id="ARBA00022840"/>
    </source>
</evidence>
<name>A0ABD1MM70_9FABA</name>
<evidence type="ECO:0000256" key="1">
    <source>
        <dbReference type="ARBA" id="ARBA00004123"/>
    </source>
</evidence>
<dbReference type="EMBL" id="JBGMDY010000004">
    <property type="protein sequence ID" value="KAL2336892.1"/>
    <property type="molecule type" value="Genomic_DNA"/>
</dbReference>
<dbReference type="PANTHER" id="PTHR47157:SF1">
    <property type="entry name" value="CHROMODOMAIN-HELICASE-DNA-BINDING PROTEIN 1-LIKE"/>
    <property type="match status" value="1"/>
</dbReference>
<dbReference type="InterPro" id="IPR043472">
    <property type="entry name" value="Macro_dom-like"/>
</dbReference>
<dbReference type="SUPFAM" id="SSF52949">
    <property type="entry name" value="Macro domain-like"/>
    <property type="match status" value="1"/>
</dbReference>
<evidence type="ECO:0000256" key="5">
    <source>
        <dbReference type="ARBA" id="ARBA00023242"/>
    </source>
</evidence>
<evidence type="ECO:0000256" key="2">
    <source>
        <dbReference type="ARBA" id="ARBA00007025"/>
    </source>
</evidence>
<reference evidence="6 7" key="1">
    <citation type="submission" date="2024-08" db="EMBL/GenBank/DDBJ databases">
        <title>Insights into the chromosomal genome structure of Flemingia macrophylla.</title>
        <authorList>
            <person name="Ding Y."/>
            <person name="Zhao Y."/>
            <person name="Bi W."/>
            <person name="Wu M."/>
            <person name="Zhao G."/>
            <person name="Gong Y."/>
            <person name="Li W."/>
            <person name="Zhang P."/>
        </authorList>
    </citation>
    <scope>NUCLEOTIDE SEQUENCE [LARGE SCALE GENOMIC DNA]</scope>
    <source>
        <strain evidence="6">DYQJB</strain>
        <tissue evidence="6">Leaf</tissue>
    </source>
</reference>
<evidence type="ECO:0000313" key="6">
    <source>
        <dbReference type="EMBL" id="KAL2336892.1"/>
    </source>
</evidence>
<dbReference type="Gene3D" id="3.40.220.10">
    <property type="entry name" value="Leucine Aminopeptidase, subunit E, domain 1"/>
    <property type="match status" value="1"/>
</dbReference>
<organism evidence="6 7">
    <name type="scientific">Flemingia macrophylla</name>
    <dbReference type="NCBI Taxonomy" id="520843"/>
    <lineage>
        <taxon>Eukaryota</taxon>
        <taxon>Viridiplantae</taxon>
        <taxon>Streptophyta</taxon>
        <taxon>Embryophyta</taxon>
        <taxon>Tracheophyta</taxon>
        <taxon>Spermatophyta</taxon>
        <taxon>Magnoliopsida</taxon>
        <taxon>eudicotyledons</taxon>
        <taxon>Gunneridae</taxon>
        <taxon>Pentapetalae</taxon>
        <taxon>rosids</taxon>
        <taxon>fabids</taxon>
        <taxon>Fabales</taxon>
        <taxon>Fabaceae</taxon>
        <taxon>Papilionoideae</taxon>
        <taxon>50 kb inversion clade</taxon>
        <taxon>NPAAA clade</taxon>
        <taxon>indigoferoid/millettioid clade</taxon>
        <taxon>Phaseoleae</taxon>
        <taxon>Flemingia</taxon>
    </lineage>
</organism>